<dbReference type="Proteomes" id="UP000184204">
    <property type="component" value="Unassembled WGS sequence"/>
</dbReference>
<reference evidence="4" key="3">
    <citation type="submission" date="2016-11" db="EMBL/GenBank/DDBJ databases">
        <authorList>
            <person name="Jaros S."/>
            <person name="Januszkiewicz K."/>
            <person name="Wedrychowicz H."/>
        </authorList>
    </citation>
    <scope>NUCLEOTIDE SEQUENCE [LARGE SCALE GENOMIC DNA]</scope>
    <source>
        <strain evidence="4">DSM 1682</strain>
    </source>
</reference>
<evidence type="ECO:0000313" key="1">
    <source>
        <dbReference type="EMBL" id="AMJ40392.1"/>
    </source>
</evidence>
<sequence length="113" mass="12345">MTYAMIMSESVIDVLTSEAAPQWPPSPEGFKVTAVECDSSVYIGMLYINGEFHEQDIPQPKPVQPYRPTTVELAIMETQATIYEELNASRLASAEATAEIYEAILLMGGNANG</sequence>
<evidence type="ECO:0000313" key="2">
    <source>
        <dbReference type="EMBL" id="SHE43368.1"/>
    </source>
</evidence>
<dbReference type="Proteomes" id="UP000068026">
    <property type="component" value="Chromosome"/>
</dbReference>
<accession>A0A120MK75</accession>
<reference evidence="2" key="4">
    <citation type="submission" date="2016-11" db="EMBL/GenBank/DDBJ databases">
        <authorList>
            <person name="Varghese N."/>
            <person name="Submissions S."/>
        </authorList>
    </citation>
    <scope>NUCLEOTIDE SEQUENCE</scope>
    <source>
        <strain evidence="2">DSM 1682</strain>
    </source>
</reference>
<name>A0A120MK75_ANAPI</name>
<dbReference type="EMBL" id="FQUA01000002">
    <property type="protein sequence ID" value="SHE43368.1"/>
    <property type="molecule type" value="Genomic_DNA"/>
</dbReference>
<reference evidence="1 3" key="1">
    <citation type="journal article" date="2016" name="Genome Announc.">
        <title>Complete Genome Sequence of the Amino Acid-Fermenting Clostridium propionicum X2 (DSM 1682).</title>
        <authorList>
            <person name="Poehlein A."/>
            <person name="Schlien K."/>
            <person name="Chowdhury N.P."/>
            <person name="Gottschalk G."/>
            <person name="Buckel W."/>
            <person name="Daniel R."/>
        </authorList>
    </citation>
    <scope>NUCLEOTIDE SEQUENCE [LARGE SCALE GENOMIC DNA]</scope>
    <source>
        <strain evidence="1 3">X2</strain>
    </source>
</reference>
<protein>
    <submittedName>
        <fullName evidence="2">Uncharacterized protein</fullName>
    </submittedName>
</protein>
<organism evidence="2 4">
    <name type="scientific">Anaerotignum propionicum DSM 1682</name>
    <dbReference type="NCBI Taxonomy" id="991789"/>
    <lineage>
        <taxon>Bacteria</taxon>
        <taxon>Bacillati</taxon>
        <taxon>Bacillota</taxon>
        <taxon>Clostridia</taxon>
        <taxon>Lachnospirales</taxon>
        <taxon>Anaerotignaceae</taxon>
        <taxon>Anaerotignum</taxon>
    </lineage>
</organism>
<proteinExistence type="predicted"/>
<dbReference type="EMBL" id="CP014223">
    <property type="protein sequence ID" value="AMJ40392.1"/>
    <property type="molecule type" value="Genomic_DNA"/>
</dbReference>
<dbReference type="KEGG" id="cpro:CPRO_07910"/>
<keyword evidence="3" id="KW-1185">Reference proteome</keyword>
<reference evidence="3" key="2">
    <citation type="submission" date="2016-01" db="EMBL/GenBank/DDBJ databases">
        <authorList>
            <person name="Poehlein A."/>
            <person name="Schlien K."/>
            <person name="Gottschalk G."/>
            <person name="Buckel W."/>
            <person name="Daniel R."/>
        </authorList>
    </citation>
    <scope>NUCLEOTIDE SEQUENCE [LARGE SCALE GENOMIC DNA]</scope>
    <source>
        <strain evidence="3">X2</strain>
    </source>
</reference>
<dbReference type="RefSeq" id="WP_066048034.1">
    <property type="nucleotide sequence ID" value="NZ_CP014223.1"/>
</dbReference>
<evidence type="ECO:0000313" key="3">
    <source>
        <dbReference type="Proteomes" id="UP000068026"/>
    </source>
</evidence>
<evidence type="ECO:0000313" key="4">
    <source>
        <dbReference type="Proteomes" id="UP000184204"/>
    </source>
</evidence>
<dbReference type="AlphaFoldDB" id="A0A120MK75"/>
<gene>
    <name evidence="1" type="ORF">CPRO_07910</name>
    <name evidence="2" type="ORF">SAMN02745151_00690</name>
</gene>